<evidence type="ECO:0000256" key="3">
    <source>
        <dbReference type="ARBA" id="ARBA00023125"/>
    </source>
</evidence>
<evidence type="ECO:0000256" key="1">
    <source>
        <dbReference type="ARBA" id="ARBA00022490"/>
    </source>
</evidence>
<dbReference type="PANTHER" id="PTHR46796:SF13">
    <property type="entry name" value="HTH-TYPE TRANSCRIPTIONAL ACTIVATOR RHAS"/>
    <property type="match status" value="1"/>
</dbReference>
<evidence type="ECO:0000313" key="7">
    <source>
        <dbReference type="EMBL" id="OIR03674.1"/>
    </source>
</evidence>
<dbReference type="Gene3D" id="2.60.120.280">
    <property type="entry name" value="Regulatory protein AraC"/>
    <property type="match status" value="1"/>
</dbReference>
<accession>A0A1J5S6C4</accession>
<feature type="domain" description="HTH araC/xylS-type" evidence="6">
    <location>
        <begin position="218"/>
        <end position="320"/>
    </location>
</feature>
<sequence length="323" mass="35699">MINLDDLLFFRPKHRPPPPMPVRRPVTLPRAVRPEGFAGQHLVVLPAPIRAASQAHALLRNLLVTDAGYFPTASGHRVERAHGTATHLVIFCLRGAGWARSGERSAAITPGDALWLPADTPHAYGADGDDPWTIVWVHFQGTEVPRWREELAWANRMPFGQRHFSSDFLASLGLDRIYSRLERGYGTPDLLSAGVQLRLVLSALLDAGLSAGAAHSAAERTAAVRDSLARDPLRTVRLEELATRAGLSVPHFCALFRRLSGYAPIDFLLRQRIRLACRLLDSSDAPVAEVATRSGFDDPYYFSRCFRRIMGASPRAYRKAIKG</sequence>
<dbReference type="Gene3D" id="1.10.10.60">
    <property type="entry name" value="Homeodomain-like"/>
    <property type="match status" value="2"/>
</dbReference>
<dbReference type="SUPFAM" id="SSF46689">
    <property type="entry name" value="Homeodomain-like"/>
    <property type="match status" value="2"/>
</dbReference>
<keyword evidence="2" id="KW-0805">Transcription regulation</keyword>
<comment type="caution">
    <text evidence="7">The sequence shown here is derived from an EMBL/GenBank/DDBJ whole genome shotgun (WGS) entry which is preliminary data.</text>
</comment>
<protein>
    <submittedName>
        <fullName evidence="7">Arabinose operon regulatory protein</fullName>
    </submittedName>
</protein>
<dbReference type="InterPro" id="IPR050204">
    <property type="entry name" value="AraC_XylS_family_regulators"/>
</dbReference>
<evidence type="ECO:0000256" key="4">
    <source>
        <dbReference type="ARBA" id="ARBA00023159"/>
    </source>
</evidence>
<dbReference type="InterPro" id="IPR009057">
    <property type="entry name" value="Homeodomain-like_sf"/>
</dbReference>
<dbReference type="InterPro" id="IPR018060">
    <property type="entry name" value="HTH_AraC"/>
</dbReference>
<keyword evidence="1" id="KW-0963">Cytoplasm</keyword>
<dbReference type="PANTHER" id="PTHR46796">
    <property type="entry name" value="HTH-TYPE TRANSCRIPTIONAL ACTIVATOR RHAS-RELATED"/>
    <property type="match status" value="1"/>
</dbReference>
<dbReference type="GO" id="GO:0003700">
    <property type="term" value="F:DNA-binding transcription factor activity"/>
    <property type="evidence" value="ECO:0007669"/>
    <property type="project" value="InterPro"/>
</dbReference>
<dbReference type="PROSITE" id="PS01124">
    <property type="entry name" value="HTH_ARAC_FAMILY_2"/>
    <property type="match status" value="1"/>
</dbReference>
<dbReference type="CDD" id="cd06986">
    <property type="entry name" value="cupin_MmsR-like_N"/>
    <property type="match status" value="1"/>
</dbReference>
<name>A0A1J5S6C4_9ZZZZ</name>
<dbReference type="SMART" id="SM00342">
    <property type="entry name" value="HTH_ARAC"/>
    <property type="match status" value="1"/>
</dbReference>
<dbReference type="AlphaFoldDB" id="A0A1J5S6C4"/>
<keyword evidence="3" id="KW-0238">DNA-binding</keyword>
<dbReference type="InterPro" id="IPR018062">
    <property type="entry name" value="HTH_AraC-typ_CS"/>
</dbReference>
<dbReference type="PROSITE" id="PS00041">
    <property type="entry name" value="HTH_ARAC_FAMILY_1"/>
    <property type="match status" value="1"/>
</dbReference>
<proteinExistence type="predicted"/>
<evidence type="ECO:0000256" key="2">
    <source>
        <dbReference type="ARBA" id="ARBA00023015"/>
    </source>
</evidence>
<organism evidence="7">
    <name type="scientific">mine drainage metagenome</name>
    <dbReference type="NCBI Taxonomy" id="410659"/>
    <lineage>
        <taxon>unclassified sequences</taxon>
        <taxon>metagenomes</taxon>
        <taxon>ecological metagenomes</taxon>
    </lineage>
</organism>
<dbReference type="InterPro" id="IPR037923">
    <property type="entry name" value="HTH-like"/>
</dbReference>
<dbReference type="InterPro" id="IPR003313">
    <property type="entry name" value="AraC-bd"/>
</dbReference>
<dbReference type="GO" id="GO:0043565">
    <property type="term" value="F:sequence-specific DNA binding"/>
    <property type="evidence" value="ECO:0007669"/>
    <property type="project" value="InterPro"/>
</dbReference>
<dbReference type="InterPro" id="IPR020449">
    <property type="entry name" value="Tscrpt_reg_AraC-type_HTH"/>
</dbReference>
<keyword evidence="4" id="KW-0010">Activator</keyword>
<gene>
    <name evidence="7" type="primary">araC_2</name>
    <name evidence="7" type="ORF">GALL_142960</name>
</gene>
<keyword evidence="5" id="KW-0804">Transcription</keyword>
<evidence type="ECO:0000259" key="6">
    <source>
        <dbReference type="PROSITE" id="PS01124"/>
    </source>
</evidence>
<reference evidence="7" key="1">
    <citation type="submission" date="2016-10" db="EMBL/GenBank/DDBJ databases">
        <title>Sequence of Gallionella enrichment culture.</title>
        <authorList>
            <person name="Poehlein A."/>
            <person name="Muehling M."/>
            <person name="Daniel R."/>
        </authorList>
    </citation>
    <scope>NUCLEOTIDE SEQUENCE</scope>
</reference>
<dbReference type="EMBL" id="MLJW01000064">
    <property type="protein sequence ID" value="OIR03674.1"/>
    <property type="molecule type" value="Genomic_DNA"/>
</dbReference>
<dbReference type="Pfam" id="PF12833">
    <property type="entry name" value="HTH_18"/>
    <property type="match status" value="1"/>
</dbReference>
<evidence type="ECO:0000256" key="5">
    <source>
        <dbReference type="ARBA" id="ARBA00023163"/>
    </source>
</evidence>
<dbReference type="Pfam" id="PF02311">
    <property type="entry name" value="AraC_binding"/>
    <property type="match status" value="1"/>
</dbReference>
<dbReference type="SUPFAM" id="SSF51215">
    <property type="entry name" value="Regulatory protein AraC"/>
    <property type="match status" value="1"/>
</dbReference>
<dbReference type="PRINTS" id="PR00032">
    <property type="entry name" value="HTHARAC"/>
</dbReference>